<dbReference type="PANTHER" id="PTHR31851">
    <property type="entry name" value="FE(2+)/MN(2+) TRANSPORTER PCL1"/>
    <property type="match status" value="1"/>
</dbReference>
<evidence type="ECO:0000256" key="3">
    <source>
        <dbReference type="ARBA" id="ARBA00022692"/>
    </source>
</evidence>
<name>A0AAN6XXX7_9PEZI</name>
<feature type="compositionally biased region" description="Low complexity" evidence="6">
    <location>
        <begin position="44"/>
        <end position="55"/>
    </location>
</feature>
<feature type="transmembrane region" description="Helical" evidence="7">
    <location>
        <begin position="280"/>
        <end position="305"/>
    </location>
</feature>
<comment type="subcellular location">
    <subcellularLocation>
        <location evidence="1">Endomembrane system</location>
        <topology evidence="1">Multi-pass membrane protein</topology>
    </subcellularLocation>
</comment>
<feature type="region of interest" description="Disordered" evidence="6">
    <location>
        <begin position="180"/>
        <end position="220"/>
    </location>
</feature>
<keyword evidence="3 7" id="KW-0812">Transmembrane</keyword>
<comment type="similarity">
    <text evidence="2">Belongs to the CCC1 family.</text>
</comment>
<feature type="region of interest" description="Disordered" evidence="6">
    <location>
        <begin position="1"/>
        <end position="82"/>
    </location>
</feature>
<reference evidence="8" key="2">
    <citation type="submission" date="2023-05" db="EMBL/GenBank/DDBJ databases">
        <authorList>
            <consortium name="Lawrence Berkeley National Laboratory"/>
            <person name="Steindorff A."/>
            <person name="Hensen N."/>
            <person name="Bonometti L."/>
            <person name="Westerberg I."/>
            <person name="Brannstrom I.O."/>
            <person name="Guillou S."/>
            <person name="Cros-Aarteil S."/>
            <person name="Calhoun S."/>
            <person name="Haridas S."/>
            <person name="Kuo A."/>
            <person name="Mondo S."/>
            <person name="Pangilinan J."/>
            <person name="Riley R."/>
            <person name="Labutti K."/>
            <person name="Andreopoulos B."/>
            <person name="Lipzen A."/>
            <person name="Chen C."/>
            <person name="Yanf M."/>
            <person name="Daum C."/>
            <person name="Ng V."/>
            <person name="Clum A."/>
            <person name="Ohm R."/>
            <person name="Martin F."/>
            <person name="Silar P."/>
            <person name="Natvig D."/>
            <person name="Lalanne C."/>
            <person name="Gautier V."/>
            <person name="Ament-Velasquez S.L."/>
            <person name="Kruys A."/>
            <person name="Hutchinson M.I."/>
            <person name="Powell A.J."/>
            <person name="Barry K."/>
            <person name="Miller A.N."/>
            <person name="Grigoriev I.V."/>
            <person name="Debuchy R."/>
            <person name="Gladieux P."/>
            <person name="Thoren M.H."/>
            <person name="Johannesson H."/>
        </authorList>
    </citation>
    <scope>NUCLEOTIDE SEQUENCE</scope>
    <source>
        <strain evidence="8">PSN293</strain>
    </source>
</reference>
<dbReference type="GO" id="GO:0012505">
    <property type="term" value="C:endomembrane system"/>
    <property type="evidence" value="ECO:0007669"/>
    <property type="project" value="UniProtKB-SubCell"/>
</dbReference>
<dbReference type="Pfam" id="PF01988">
    <property type="entry name" value="VIT1"/>
    <property type="match status" value="1"/>
</dbReference>
<evidence type="ECO:0000256" key="1">
    <source>
        <dbReference type="ARBA" id="ARBA00004127"/>
    </source>
</evidence>
<accession>A0AAN6XXX7</accession>
<dbReference type="InterPro" id="IPR008217">
    <property type="entry name" value="Ccc1_fam"/>
</dbReference>
<protein>
    <submittedName>
        <fullName evidence="8">VIT family-domain-containing protein</fullName>
    </submittedName>
</protein>
<evidence type="ECO:0000313" key="8">
    <source>
        <dbReference type="EMBL" id="KAK4208665.1"/>
    </source>
</evidence>
<evidence type="ECO:0000256" key="4">
    <source>
        <dbReference type="ARBA" id="ARBA00022989"/>
    </source>
</evidence>
<dbReference type="EMBL" id="MU858234">
    <property type="protein sequence ID" value="KAK4208665.1"/>
    <property type="molecule type" value="Genomic_DNA"/>
</dbReference>
<reference evidence="8" key="1">
    <citation type="journal article" date="2023" name="Mol. Phylogenet. Evol.">
        <title>Genome-scale phylogeny and comparative genomics of the fungal order Sordariales.</title>
        <authorList>
            <person name="Hensen N."/>
            <person name="Bonometti L."/>
            <person name="Westerberg I."/>
            <person name="Brannstrom I.O."/>
            <person name="Guillou S."/>
            <person name="Cros-Aarteil S."/>
            <person name="Calhoun S."/>
            <person name="Haridas S."/>
            <person name="Kuo A."/>
            <person name="Mondo S."/>
            <person name="Pangilinan J."/>
            <person name="Riley R."/>
            <person name="LaButti K."/>
            <person name="Andreopoulos B."/>
            <person name="Lipzen A."/>
            <person name="Chen C."/>
            <person name="Yan M."/>
            <person name="Daum C."/>
            <person name="Ng V."/>
            <person name="Clum A."/>
            <person name="Steindorff A."/>
            <person name="Ohm R.A."/>
            <person name="Martin F."/>
            <person name="Silar P."/>
            <person name="Natvig D.O."/>
            <person name="Lalanne C."/>
            <person name="Gautier V."/>
            <person name="Ament-Velasquez S.L."/>
            <person name="Kruys A."/>
            <person name="Hutchinson M.I."/>
            <person name="Powell A.J."/>
            <person name="Barry K."/>
            <person name="Miller A.N."/>
            <person name="Grigoriev I.V."/>
            <person name="Debuchy R."/>
            <person name="Gladieux P."/>
            <person name="Hiltunen Thoren M."/>
            <person name="Johannesson H."/>
        </authorList>
    </citation>
    <scope>NUCLEOTIDE SEQUENCE</scope>
    <source>
        <strain evidence="8">PSN293</strain>
    </source>
</reference>
<gene>
    <name evidence="8" type="ORF">QBC37DRAFT_431617</name>
</gene>
<dbReference type="AlphaFoldDB" id="A0AAN6XXX7"/>
<proteinExistence type="inferred from homology"/>
<evidence type="ECO:0000313" key="9">
    <source>
        <dbReference type="Proteomes" id="UP001301769"/>
    </source>
</evidence>
<comment type="caution">
    <text evidence="8">The sequence shown here is derived from an EMBL/GenBank/DDBJ whole genome shotgun (WGS) entry which is preliminary data.</text>
</comment>
<evidence type="ECO:0000256" key="7">
    <source>
        <dbReference type="SAM" id="Phobius"/>
    </source>
</evidence>
<keyword evidence="4 7" id="KW-1133">Transmembrane helix</keyword>
<dbReference type="GO" id="GO:0005384">
    <property type="term" value="F:manganese ion transmembrane transporter activity"/>
    <property type="evidence" value="ECO:0007669"/>
    <property type="project" value="InterPro"/>
</dbReference>
<organism evidence="8 9">
    <name type="scientific">Rhypophila decipiens</name>
    <dbReference type="NCBI Taxonomy" id="261697"/>
    <lineage>
        <taxon>Eukaryota</taxon>
        <taxon>Fungi</taxon>
        <taxon>Dikarya</taxon>
        <taxon>Ascomycota</taxon>
        <taxon>Pezizomycotina</taxon>
        <taxon>Sordariomycetes</taxon>
        <taxon>Sordariomycetidae</taxon>
        <taxon>Sordariales</taxon>
        <taxon>Naviculisporaceae</taxon>
        <taxon>Rhypophila</taxon>
    </lineage>
</organism>
<evidence type="ECO:0000256" key="2">
    <source>
        <dbReference type="ARBA" id="ARBA00007049"/>
    </source>
</evidence>
<dbReference type="Proteomes" id="UP001301769">
    <property type="component" value="Unassembled WGS sequence"/>
</dbReference>
<keyword evidence="5 7" id="KW-0472">Membrane</keyword>
<keyword evidence="9" id="KW-1185">Reference proteome</keyword>
<dbReference type="GO" id="GO:0030026">
    <property type="term" value="P:intracellular manganese ion homeostasis"/>
    <property type="evidence" value="ECO:0007669"/>
    <property type="project" value="InterPro"/>
</dbReference>
<evidence type="ECO:0000256" key="6">
    <source>
        <dbReference type="SAM" id="MobiDB-lite"/>
    </source>
</evidence>
<sequence>MENLTSKVTSLFKPQSHPQRHGHGPGRDTGLPKYQPLSDMSIGSNSPTLSRSSSSTEDTLHHPAHTTPSRSQTRAKASTLEFSSSSETLGSLGAADIMTHLSPEPSPKASMFNFSMKLPALKHFLSDFTLGFADGLTVPFALTAGLSSLGQTKTVIYAGMAEICAGSISMGIGGYLAAKGENGSDEHSESASADDAKDDEAQEEEKVPLHKIRADPESPYTDSETERIIAIYLSPLQLPPYLREQVIAHARLSSPEILVKFSTDQDEQPQPREESQPPSAILSGLSISLGYLLGGILPLFPYFFVEKVTDGLAWSFGVCVLALFFFGFGKAYALGRYKTVAKNESRGKDSGAKWGRIKTSIWEGLQMVILGSIAAGAAVVCVSAFEREGYAWICYRICVSLVVQGHEKCFVTFGGLADKKLIRSHLL</sequence>
<evidence type="ECO:0000256" key="5">
    <source>
        <dbReference type="ARBA" id="ARBA00023136"/>
    </source>
</evidence>
<feature type="compositionally biased region" description="Polar residues" evidence="6">
    <location>
        <begin position="66"/>
        <end position="76"/>
    </location>
</feature>
<feature type="compositionally biased region" description="Polar residues" evidence="6">
    <location>
        <begin position="1"/>
        <end position="17"/>
    </location>
</feature>
<feature type="compositionally biased region" description="Basic and acidic residues" evidence="6">
    <location>
        <begin position="204"/>
        <end position="216"/>
    </location>
</feature>
<feature type="transmembrane region" description="Helical" evidence="7">
    <location>
        <begin position="311"/>
        <end position="333"/>
    </location>
</feature>